<accession>A0A5R9GB60</accession>
<sequence>MGSVKQVAASRVKLARLDELPLGTGKTVRLGALELAVFRLGDDTVRAVENRCPHKNGVLAEGMVSGHYVFCPMHDRKIDLNDGLVQKPDDGCVKTFGTWVEDGVVWVDVG</sequence>
<keyword evidence="6" id="KW-0534">Nitrate assimilation</keyword>
<proteinExistence type="predicted"/>
<keyword evidence="9" id="KW-1185">Reference proteome</keyword>
<evidence type="ECO:0000313" key="8">
    <source>
        <dbReference type="EMBL" id="TLS51330.1"/>
    </source>
</evidence>
<keyword evidence="3" id="KW-0560">Oxidoreductase</keyword>
<keyword evidence="1" id="KW-0001">2Fe-2S</keyword>
<dbReference type="InterPro" id="IPR017941">
    <property type="entry name" value="Rieske_2Fe-2S"/>
</dbReference>
<keyword evidence="5" id="KW-0411">Iron-sulfur</keyword>
<dbReference type="GO" id="GO:0008942">
    <property type="term" value="F:nitrite reductase [NAD(P)H] activity"/>
    <property type="evidence" value="ECO:0007669"/>
    <property type="project" value="InterPro"/>
</dbReference>
<evidence type="ECO:0000256" key="5">
    <source>
        <dbReference type="ARBA" id="ARBA00023014"/>
    </source>
</evidence>
<dbReference type="PANTHER" id="PTHR21496:SF23">
    <property type="entry name" value="3-PHENYLPROPIONATE_CINNAMIC ACID DIOXYGENASE FERREDOXIN SUBUNIT"/>
    <property type="match status" value="1"/>
</dbReference>
<dbReference type="NCBIfam" id="TIGR02378">
    <property type="entry name" value="nirD_assim_sml"/>
    <property type="match status" value="1"/>
</dbReference>
<gene>
    <name evidence="8" type="primary">nirD</name>
    <name evidence="8" type="ORF">FE782_15745</name>
</gene>
<evidence type="ECO:0000256" key="4">
    <source>
        <dbReference type="ARBA" id="ARBA00023004"/>
    </source>
</evidence>
<dbReference type="PROSITE" id="PS51296">
    <property type="entry name" value="RIESKE"/>
    <property type="match status" value="1"/>
</dbReference>
<evidence type="ECO:0000313" key="9">
    <source>
        <dbReference type="Proteomes" id="UP000309676"/>
    </source>
</evidence>
<dbReference type="Proteomes" id="UP000309676">
    <property type="component" value="Unassembled WGS sequence"/>
</dbReference>
<dbReference type="Gene3D" id="2.102.10.10">
    <property type="entry name" value="Rieske [2Fe-2S] iron-sulphur domain"/>
    <property type="match status" value="1"/>
</dbReference>
<feature type="domain" description="Rieske" evidence="7">
    <location>
        <begin position="12"/>
        <end position="107"/>
    </location>
</feature>
<dbReference type="AlphaFoldDB" id="A0A5R9GB60"/>
<dbReference type="GO" id="GO:0004497">
    <property type="term" value="F:monooxygenase activity"/>
    <property type="evidence" value="ECO:0007669"/>
    <property type="project" value="UniProtKB-ARBA"/>
</dbReference>
<dbReference type="InterPro" id="IPR012748">
    <property type="entry name" value="Rieske-like_NirD"/>
</dbReference>
<dbReference type="PANTHER" id="PTHR21496">
    <property type="entry name" value="FERREDOXIN-RELATED"/>
    <property type="match status" value="1"/>
</dbReference>
<organism evidence="8 9">
    <name type="scientific">Paenibacillus antri</name>
    <dbReference type="NCBI Taxonomy" id="2582848"/>
    <lineage>
        <taxon>Bacteria</taxon>
        <taxon>Bacillati</taxon>
        <taxon>Bacillota</taxon>
        <taxon>Bacilli</taxon>
        <taxon>Bacillales</taxon>
        <taxon>Paenibacillaceae</taxon>
        <taxon>Paenibacillus</taxon>
    </lineage>
</organism>
<dbReference type="SUPFAM" id="SSF50022">
    <property type="entry name" value="ISP domain"/>
    <property type="match status" value="1"/>
</dbReference>
<dbReference type="EMBL" id="VCIW01000010">
    <property type="protein sequence ID" value="TLS51330.1"/>
    <property type="molecule type" value="Genomic_DNA"/>
</dbReference>
<protein>
    <submittedName>
        <fullName evidence="8">Nitrite reductase small subunit NirD</fullName>
    </submittedName>
</protein>
<dbReference type="GO" id="GO:0051537">
    <property type="term" value="F:2 iron, 2 sulfur cluster binding"/>
    <property type="evidence" value="ECO:0007669"/>
    <property type="project" value="UniProtKB-KW"/>
</dbReference>
<evidence type="ECO:0000256" key="2">
    <source>
        <dbReference type="ARBA" id="ARBA00022723"/>
    </source>
</evidence>
<dbReference type="GO" id="GO:0042128">
    <property type="term" value="P:nitrate assimilation"/>
    <property type="evidence" value="ECO:0007669"/>
    <property type="project" value="UniProtKB-KW"/>
</dbReference>
<dbReference type="InterPro" id="IPR036922">
    <property type="entry name" value="Rieske_2Fe-2S_sf"/>
</dbReference>
<comment type="caution">
    <text evidence="8">The sequence shown here is derived from an EMBL/GenBank/DDBJ whole genome shotgun (WGS) entry which is preliminary data.</text>
</comment>
<evidence type="ECO:0000256" key="1">
    <source>
        <dbReference type="ARBA" id="ARBA00022714"/>
    </source>
</evidence>
<dbReference type="GO" id="GO:0016705">
    <property type="term" value="F:oxidoreductase activity, acting on paired donors, with incorporation or reduction of molecular oxygen"/>
    <property type="evidence" value="ECO:0007669"/>
    <property type="project" value="UniProtKB-ARBA"/>
</dbReference>
<keyword evidence="2" id="KW-0479">Metal-binding</keyword>
<dbReference type="CDD" id="cd03530">
    <property type="entry name" value="Rieske_NirD_small_Bacillus"/>
    <property type="match status" value="1"/>
</dbReference>
<evidence type="ECO:0000259" key="7">
    <source>
        <dbReference type="PROSITE" id="PS51296"/>
    </source>
</evidence>
<name>A0A5R9GB60_9BACL</name>
<evidence type="ECO:0000256" key="3">
    <source>
        <dbReference type="ARBA" id="ARBA00023002"/>
    </source>
</evidence>
<reference evidence="8 9" key="1">
    <citation type="submission" date="2019-05" db="EMBL/GenBank/DDBJ databases">
        <authorList>
            <person name="Narsing Rao M.P."/>
            <person name="Li W.J."/>
        </authorList>
    </citation>
    <scope>NUCLEOTIDE SEQUENCE [LARGE SCALE GENOMIC DNA]</scope>
    <source>
        <strain evidence="8 9">SYSU_K30003</strain>
    </source>
</reference>
<keyword evidence="4" id="KW-0408">Iron</keyword>
<evidence type="ECO:0000256" key="6">
    <source>
        <dbReference type="ARBA" id="ARBA00023063"/>
    </source>
</evidence>
<dbReference type="Pfam" id="PF00355">
    <property type="entry name" value="Rieske"/>
    <property type="match status" value="1"/>
</dbReference>
<dbReference type="OrthoDB" id="593800at2"/>
<dbReference type="RefSeq" id="WP_138195336.1">
    <property type="nucleotide sequence ID" value="NZ_VCIW01000010.1"/>
</dbReference>
<dbReference type="GO" id="GO:0046872">
    <property type="term" value="F:metal ion binding"/>
    <property type="evidence" value="ECO:0007669"/>
    <property type="project" value="UniProtKB-KW"/>
</dbReference>